<evidence type="ECO:0000313" key="3">
    <source>
        <dbReference type="Proteomes" id="UP000435243"/>
    </source>
</evidence>
<dbReference type="CDD" id="cd07262">
    <property type="entry name" value="VOC_like"/>
    <property type="match status" value="1"/>
</dbReference>
<evidence type="ECO:0000313" key="2">
    <source>
        <dbReference type="EMBL" id="MXO88372.1"/>
    </source>
</evidence>
<comment type="caution">
    <text evidence="2">The sequence shown here is derived from an EMBL/GenBank/DDBJ whole genome shotgun (WGS) entry which is preliminary data.</text>
</comment>
<name>A0A844ZM30_9SPHN</name>
<dbReference type="PANTHER" id="PTHR35006">
    <property type="entry name" value="GLYOXALASE FAMILY PROTEIN (AFU_ORTHOLOGUE AFUA_5G14830)"/>
    <property type="match status" value="1"/>
</dbReference>
<dbReference type="PANTHER" id="PTHR35006:SF1">
    <property type="entry name" value="BLL2941 PROTEIN"/>
    <property type="match status" value="1"/>
</dbReference>
<dbReference type="Pfam" id="PF00903">
    <property type="entry name" value="Glyoxalase"/>
    <property type="match status" value="1"/>
</dbReference>
<keyword evidence="3" id="KW-1185">Reference proteome</keyword>
<dbReference type="InterPro" id="IPR029068">
    <property type="entry name" value="Glyas_Bleomycin-R_OHBP_Dase"/>
</dbReference>
<sequence length="125" mass="13163">MLGYATMGTNDLARSAKFYDAIAAITGAGRVFETDRVVTWGTPEKGAMIGVIKPHDEQPATGGNGTMFGLPVESEEQVQQIHAHALANGGSDEGPPGPRGEAFYAAYFRDPDGNKLVAYVPPKAP</sequence>
<organism evidence="2 3">
    <name type="scientific">Alteraurantiacibacter aestuarii</name>
    <dbReference type="NCBI Taxonomy" id="650004"/>
    <lineage>
        <taxon>Bacteria</taxon>
        <taxon>Pseudomonadati</taxon>
        <taxon>Pseudomonadota</taxon>
        <taxon>Alphaproteobacteria</taxon>
        <taxon>Sphingomonadales</taxon>
        <taxon>Erythrobacteraceae</taxon>
        <taxon>Alteraurantiacibacter</taxon>
    </lineage>
</organism>
<dbReference type="RefSeq" id="WP_160590587.1">
    <property type="nucleotide sequence ID" value="NZ_BAAAFP010000001.1"/>
</dbReference>
<dbReference type="Proteomes" id="UP000435243">
    <property type="component" value="Unassembled WGS sequence"/>
</dbReference>
<dbReference type="EMBL" id="WTYY01000003">
    <property type="protein sequence ID" value="MXO88372.1"/>
    <property type="molecule type" value="Genomic_DNA"/>
</dbReference>
<reference evidence="2 3" key="1">
    <citation type="submission" date="2019-12" db="EMBL/GenBank/DDBJ databases">
        <title>Genomic-based taxomic classification of the family Erythrobacteraceae.</title>
        <authorList>
            <person name="Xu L."/>
        </authorList>
    </citation>
    <scope>NUCLEOTIDE SEQUENCE [LARGE SCALE GENOMIC DNA]</scope>
    <source>
        <strain evidence="2 3">JCM 16339</strain>
    </source>
</reference>
<protein>
    <submittedName>
        <fullName evidence="2">VOC family protein</fullName>
    </submittedName>
</protein>
<dbReference type="SUPFAM" id="SSF54593">
    <property type="entry name" value="Glyoxalase/Bleomycin resistance protein/Dihydroxybiphenyl dioxygenase"/>
    <property type="match status" value="1"/>
</dbReference>
<accession>A0A844ZM30</accession>
<dbReference type="InterPro" id="IPR037523">
    <property type="entry name" value="VOC_core"/>
</dbReference>
<feature type="domain" description="VOC" evidence="1">
    <location>
        <begin position="1"/>
        <end position="121"/>
    </location>
</feature>
<dbReference type="AlphaFoldDB" id="A0A844ZM30"/>
<dbReference type="Gene3D" id="3.10.180.10">
    <property type="entry name" value="2,3-Dihydroxybiphenyl 1,2-Dioxygenase, domain 1"/>
    <property type="match status" value="1"/>
</dbReference>
<dbReference type="OrthoDB" id="9807407at2"/>
<dbReference type="PROSITE" id="PS51819">
    <property type="entry name" value="VOC"/>
    <property type="match status" value="1"/>
</dbReference>
<gene>
    <name evidence="2" type="ORF">GRI32_06430</name>
</gene>
<evidence type="ECO:0000259" key="1">
    <source>
        <dbReference type="PROSITE" id="PS51819"/>
    </source>
</evidence>
<proteinExistence type="predicted"/>
<dbReference type="InterPro" id="IPR004360">
    <property type="entry name" value="Glyas_Fos-R_dOase_dom"/>
</dbReference>